<dbReference type="Gene3D" id="3.40.50.720">
    <property type="entry name" value="NAD(P)-binding Rossmann-like Domain"/>
    <property type="match status" value="1"/>
</dbReference>
<proteinExistence type="predicted"/>
<accession>A0A1I0LQ21</accession>
<feature type="domain" description="NAD(P)-binding" evidence="1">
    <location>
        <begin position="6"/>
        <end position="173"/>
    </location>
</feature>
<dbReference type="PANTHER" id="PTHR43162:SF1">
    <property type="entry name" value="PRESTALK A DIFFERENTIATION PROTEIN A"/>
    <property type="match status" value="1"/>
</dbReference>
<protein>
    <submittedName>
        <fullName evidence="2">Uncharacterized conserved protein YbjT, contains NAD(P)-binding and DUF2867 domains</fullName>
    </submittedName>
</protein>
<dbReference type="InterPro" id="IPR016040">
    <property type="entry name" value="NAD(P)-bd_dom"/>
</dbReference>
<dbReference type="RefSeq" id="WP_091092975.1">
    <property type="nucleotide sequence ID" value="NZ_FOHX01000022.1"/>
</dbReference>
<name>A0A1I0LQ21_9ACTN</name>
<dbReference type="EMBL" id="FOHX01000022">
    <property type="protein sequence ID" value="SEU43878.1"/>
    <property type="molecule type" value="Genomic_DNA"/>
</dbReference>
<reference evidence="2 3" key="1">
    <citation type="submission" date="2016-10" db="EMBL/GenBank/DDBJ databases">
        <authorList>
            <person name="de Groot N.N."/>
        </authorList>
    </citation>
    <scope>NUCLEOTIDE SEQUENCE [LARGE SCALE GENOMIC DNA]</scope>
    <source>
        <strain evidence="2 3">CGMCC 4.5598</strain>
    </source>
</reference>
<dbReference type="Gene3D" id="3.90.25.10">
    <property type="entry name" value="UDP-galactose 4-epimerase, domain 1"/>
    <property type="match status" value="1"/>
</dbReference>
<sequence length="279" mass="30256">MILVTGATGNVGSHVVRQLLEEGEKVRVMTRNPSGHAFPDAVEVVTGDLTQPETLSEALSGIERTFLFPVFHGVDGFLDVAERAGLRHVVMLSSVSVTWPEPGWVGEVHLRLERSVEASGLAWTFVRPDGLTTNDLVWAPQIIDGDVVRGRYGEAATAPIDPRDIAAVAVRSILDGRIGEGYSVTGPQSLTQIDRVRVIAETIGRPLRWEEQSEDWFRDEMARAGMPAPGINDYIDALTARVGRPTEVLPTVEQVTGRPPFPYAQWVADHAAAFGSASA</sequence>
<dbReference type="Pfam" id="PF13460">
    <property type="entry name" value="NAD_binding_10"/>
    <property type="match status" value="1"/>
</dbReference>
<keyword evidence="3" id="KW-1185">Reference proteome</keyword>
<gene>
    <name evidence="2" type="ORF">SAMN05421811_12277</name>
</gene>
<dbReference type="OrthoDB" id="4457504at2"/>
<evidence type="ECO:0000313" key="2">
    <source>
        <dbReference type="EMBL" id="SEU43878.1"/>
    </source>
</evidence>
<dbReference type="SUPFAM" id="SSF51735">
    <property type="entry name" value="NAD(P)-binding Rossmann-fold domains"/>
    <property type="match status" value="1"/>
</dbReference>
<evidence type="ECO:0000313" key="3">
    <source>
        <dbReference type="Proteomes" id="UP000199361"/>
    </source>
</evidence>
<dbReference type="PANTHER" id="PTHR43162">
    <property type="match status" value="1"/>
</dbReference>
<dbReference type="AlphaFoldDB" id="A0A1I0LQ21"/>
<evidence type="ECO:0000259" key="1">
    <source>
        <dbReference type="Pfam" id="PF13460"/>
    </source>
</evidence>
<organism evidence="2 3">
    <name type="scientific">Nonomuraea wenchangensis</name>
    <dbReference type="NCBI Taxonomy" id="568860"/>
    <lineage>
        <taxon>Bacteria</taxon>
        <taxon>Bacillati</taxon>
        <taxon>Actinomycetota</taxon>
        <taxon>Actinomycetes</taxon>
        <taxon>Streptosporangiales</taxon>
        <taxon>Streptosporangiaceae</taxon>
        <taxon>Nonomuraea</taxon>
    </lineage>
</organism>
<dbReference type="InterPro" id="IPR051604">
    <property type="entry name" value="Ergot_Alk_Oxidoreductase"/>
</dbReference>
<dbReference type="STRING" id="568860.SAMN05421811_12277"/>
<dbReference type="InterPro" id="IPR036291">
    <property type="entry name" value="NAD(P)-bd_dom_sf"/>
</dbReference>
<dbReference type="Proteomes" id="UP000199361">
    <property type="component" value="Unassembled WGS sequence"/>
</dbReference>